<evidence type="ECO:0000259" key="2">
    <source>
        <dbReference type="PROSITE" id="PS50206"/>
    </source>
</evidence>
<gene>
    <name evidence="3" type="ORF">HQ36_00650</name>
</gene>
<dbReference type="Gene3D" id="3.40.250.10">
    <property type="entry name" value="Rhodanese-like domain"/>
    <property type="match status" value="1"/>
</dbReference>
<dbReference type="InterPro" id="IPR001763">
    <property type="entry name" value="Rhodanese-like_dom"/>
</dbReference>
<dbReference type="STRING" id="266762.HQ36_00650"/>
<feature type="chain" id="PRO_5001999152" description="Rhodanese domain-containing protein" evidence="1">
    <location>
        <begin position="25"/>
        <end position="132"/>
    </location>
</feature>
<protein>
    <recommendedName>
        <fullName evidence="2">Rhodanese domain-containing protein</fullName>
    </recommendedName>
</protein>
<keyword evidence="1" id="KW-0732">Signal</keyword>
<dbReference type="SUPFAM" id="SSF52821">
    <property type="entry name" value="Rhodanese/Cell cycle control phosphatase"/>
    <property type="match status" value="1"/>
</dbReference>
<keyword evidence="4" id="KW-1185">Reference proteome</keyword>
<dbReference type="eggNOG" id="COG0607">
    <property type="taxonomic scope" value="Bacteria"/>
</dbReference>
<dbReference type="InterPro" id="IPR050229">
    <property type="entry name" value="GlpE_sulfurtransferase"/>
</dbReference>
<dbReference type="CDD" id="cd00158">
    <property type="entry name" value="RHOD"/>
    <property type="match status" value="1"/>
</dbReference>
<feature type="signal peptide" evidence="1">
    <location>
        <begin position="1"/>
        <end position="24"/>
    </location>
</feature>
<dbReference type="AlphaFoldDB" id="A0A0A2G9B1"/>
<dbReference type="PANTHER" id="PTHR43031">
    <property type="entry name" value="FAD-DEPENDENT OXIDOREDUCTASE"/>
    <property type="match status" value="1"/>
</dbReference>
<dbReference type="InterPro" id="IPR036873">
    <property type="entry name" value="Rhodanese-like_dom_sf"/>
</dbReference>
<dbReference type="EMBL" id="JQZW01000002">
    <property type="protein sequence ID" value="KGN99022.1"/>
    <property type="molecule type" value="Genomic_DNA"/>
</dbReference>
<dbReference type="SMART" id="SM00450">
    <property type="entry name" value="RHOD"/>
    <property type="match status" value="1"/>
</dbReference>
<reference evidence="3 4" key="1">
    <citation type="submission" date="2014-08" db="EMBL/GenBank/DDBJ databases">
        <title>Porphyromonas gingivicanis strain:COT-022_OH1391 Genome sequencing.</title>
        <authorList>
            <person name="Wallis C."/>
            <person name="Deusch O."/>
            <person name="O'Flynn C."/>
            <person name="Davis I."/>
            <person name="Jospin G."/>
            <person name="Darling A.E."/>
            <person name="Coil D.A."/>
            <person name="Alexiev A."/>
            <person name="Horsfall A."/>
            <person name="Kirkwood N."/>
            <person name="Harris S."/>
            <person name="Eisen J.A."/>
        </authorList>
    </citation>
    <scope>NUCLEOTIDE SEQUENCE [LARGE SCALE GENOMIC DNA]</scope>
    <source>
        <strain evidence="4">COT-022 OH1391</strain>
    </source>
</reference>
<comment type="caution">
    <text evidence="3">The sequence shown here is derived from an EMBL/GenBank/DDBJ whole genome shotgun (WGS) entry which is preliminary data.</text>
</comment>
<name>A0A0A2G9B1_9PORP</name>
<dbReference type="Proteomes" id="UP000030134">
    <property type="component" value="Unassembled WGS sequence"/>
</dbReference>
<evidence type="ECO:0000313" key="4">
    <source>
        <dbReference type="Proteomes" id="UP000030134"/>
    </source>
</evidence>
<evidence type="ECO:0000313" key="3">
    <source>
        <dbReference type="EMBL" id="KGN99022.1"/>
    </source>
</evidence>
<organism evidence="3 4">
    <name type="scientific">Porphyromonas gingivicanis</name>
    <dbReference type="NCBI Taxonomy" id="266762"/>
    <lineage>
        <taxon>Bacteria</taxon>
        <taxon>Pseudomonadati</taxon>
        <taxon>Bacteroidota</taxon>
        <taxon>Bacteroidia</taxon>
        <taxon>Bacteroidales</taxon>
        <taxon>Porphyromonadaceae</taxon>
        <taxon>Porphyromonas</taxon>
    </lineage>
</organism>
<dbReference type="RefSeq" id="WP_025842749.1">
    <property type="nucleotide sequence ID" value="NZ_JQZW01000002.1"/>
</dbReference>
<dbReference type="OrthoDB" id="1450994at2"/>
<evidence type="ECO:0000256" key="1">
    <source>
        <dbReference type="SAM" id="SignalP"/>
    </source>
</evidence>
<dbReference type="PANTHER" id="PTHR43031:SF1">
    <property type="entry name" value="PYRIDINE NUCLEOTIDE-DISULPHIDE OXIDOREDUCTASE"/>
    <property type="match status" value="1"/>
</dbReference>
<accession>A0A0A2G9B1</accession>
<proteinExistence type="predicted"/>
<sequence length="132" mass="15289">MKDIKWKILPLLIALLVFCNKSFAQNGIKSLTPQEYKQAIQNDPSAIVLDVRQPQEYKMGHIKGAILINVLDEPLFEQEIKKLDKNKTYYLYCRSGKRSNKAALKMQKMGFKVWELKGGIKSWTESKMPIEK</sequence>
<dbReference type="PROSITE" id="PS50206">
    <property type="entry name" value="RHODANESE_3"/>
    <property type="match status" value="1"/>
</dbReference>
<feature type="domain" description="Rhodanese" evidence="2">
    <location>
        <begin position="42"/>
        <end position="132"/>
    </location>
</feature>
<dbReference type="Pfam" id="PF00581">
    <property type="entry name" value="Rhodanese"/>
    <property type="match status" value="1"/>
</dbReference>